<keyword evidence="3" id="KW-1185">Reference proteome</keyword>
<evidence type="ECO:0000313" key="3">
    <source>
        <dbReference type="Proteomes" id="UP000198976"/>
    </source>
</evidence>
<organism evidence="2 3">
    <name type="scientific">Schaalia radingae</name>
    <dbReference type="NCBI Taxonomy" id="131110"/>
    <lineage>
        <taxon>Bacteria</taxon>
        <taxon>Bacillati</taxon>
        <taxon>Actinomycetota</taxon>
        <taxon>Actinomycetes</taxon>
        <taxon>Actinomycetales</taxon>
        <taxon>Actinomycetaceae</taxon>
        <taxon>Schaalia</taxon>
    </lineage>
</organism>
<name>A0ABY0V8Q6_9ACTO</name>
<protein>
    <submittedName>
        <fullName evidence="2">Uncharacterized protein</fullName>
    </submittedName>
</protein>
<gene>
    <name evidence="2" type="ORF">SAMN04489714_1445</name>
</gene>
<dbReference type="Proteomes" id="UP000198976">
    <property type="component" value="Chromosome I"/>
</dbReference>
<sequence>MAQQSEPQSLPAAGGLRDPSTCERQAREPADISRAVLAVLGEPISTESVIIDTTSQAVAPFRSTTVGSTIDSGSPLQMIGMGERGEALAVAQELPRAEHSSPTHVGIIEGKKFYPFVSTKLLPEQPPTALTPAPLAGTIAHGHAIWTEQLFDGTPSNAWSMAWRVMGAPLTGQKMATELLSSWALTGQSSLPVASGWVPPAFDGTYAYVPAVLPADGQDNAYEEQILQVALNNPGTVISREQGRLPAAIGTDVGWIRDTTGNGPESESDVFTLHWAKPSRHDIEIQTGDFFKVQWLAGDEHFIVIVFQDQCSARSWLGRFDREKDAFTGWVYQKSDGIALSLNDSVAVWGNGSGNVGSEMYRWDLMTDSITALGANEGFSVPFSGGHLMTAIPSFGKESGAPLVQWALEKPID</sequence>
<evidence type="ECO:0000313" key="2">
    <source>
        <dbReference type="EMBL" id="SDT98770.1"/>
    </source>
</evidence>
<evidence type="ECO:0000256" key="1">
    <source>
        <dbReference type="SAM" id="MobiDB-lite"/>
    </source>
</evidence>
<reference evidence="2 3" key="1">
    <citation type="submission" date="2016-10" db="EMBL/GenBank/DDBJ databases">
        <authorList>
            <person name="Varghese N."/>
            <person name="Submissions S."/>
        </authorList>
    </citation>
    <scope>NUCLEOTIDE SEQUENCE [LARGE SCALE GENOMIC DNA]</scope>
    <source>
        <strain evidence="2 3">DSM 9169</strain>
    </source>
</reference>
<dbReference type="RefSeq" id="WP_070726324.1">
    <property type="nucleotide sequence ID" value="NZ_LT629792.1"/>
</dbReference>
<dbReference type="EMBL" id="LT629792">
    <property type="protein sequence ID" value="SDT98770.1"/>
    <property type="molecule type" value="Genomic_DNA"/>
</dbReference>
<accession>A0ABY0V8Q6</accession>
<feature type="region of interest" description="Disordered" evidence="1">
    <location>
        <begin position="1"/>
        <end position="28"/>
    </location>
</feature>
<proteinExistence type="predicted"/>